<evidence type="ECO:0000313" key="7">
    <source>
        <dbReference type="EMBL" id="SNZ01458.1"/>
    </source>
</evidence>
<name>A0A285MWH1_9FLAO</name>
<evidence type="ECO:0000256" key="5">
    <source>
        <dbReference type="ARBA" id="ARBA00023136"/>
    </source>
</evidence>
<evidence type="ECO:0000313" key="8">
    <source>
        <dbReference type="Proteomes" id="UP000219048"/>
    </source>
</evidence>
<protein>
    <submittedName>
        <fullName evidence="7">Cytochrome C oxidase subunit IV</fullName>
    </submittedName>
</protein>
<gene>
    <name evidence="7" type="ORF">SAMN06265377_3297</name>
</gene>
<organism evidence="7 8">
    <name type="scientific">Flagellimonas pacifica</name>
    <dbReference type="NCBI Taxonomy" id="1247520"/>
    <lineage>
        <taxon>Bacteria</taxon>
        <taxon>Pseudomonadati</taxon>
        <taxon>Bacteroidota</taxon>
        <taxon>Flavobacteriia</taxon>
        <taxon>Flavobacteriales</taxon>
        <taxon>Flavobacteriaceae</taxon>
        <taxon>Flagellimonas</taxon>
    </lineage>
</organism>
<dbReference type="InterPro" id="IPR005171">
    <property type="entry name" value="Cyt_c_oxidase_su4_prok"/>
</dbReference>
<comment type="subcellular location">
    <subcellularLocation>
        <location evidence="1">Cell membrane</location>
        <topology evidence="1">Multi-pass membrane protein</topology>
    </subcellularLocation>
</comment>
<keyword evidence="3 6" id="KW-0812">Transmembrane</keyword>
<dbReference type="EMBL" id="OBEH01000005">
    <property type="protein sequence ID" value="SNZ01458.1"/>
    <property type="molecule type" value="Genomic_DNA"/>
</dbReference>
<feature type="transmembrane region" description="Helical" evidence="6">
    <location>
        <begin position="57"/>
        <end position="77"/>
    </location>
</feature>
<evidence type="ECO:0000256" key="3">
    <source>
        <dbReference type="ARBA" id="ARBA00022692"/>
    </source>
</evidence>
<evidence type="ECO:0000256" key="1">
    <source>
        <dbReference type="ARBA" id="ARBA00004651"/>
    </source>
</evidence>
<dbReference type="Proteomes" id="UP000219048">
    <property type="component" value="Unassembled WGS sequence"/>
</dbReference>
<dbReference type="AlphaFoldDB" id="A0A285MWH1"/>
<dbReference type="RefSeq" id="WP_097046900.1">
    <property type="nucleotide sequence ID" value="NZ_OBEH01000005.1"/>
</dbReference>
<keyword evidence="4 6" id="KW-1133">Transmembrane helix</keyword>
<sequence length="78" mass="8962">MGKTITITWVFLLVLTITTALISEIKDTYISVLILILAALKFTAVSFQFMELKKAHLFWKILILSYLLLFIALIIIIF</sequence>
<evidence type="ECO:0000256" key="6">
    <source>
        <dbReference type="SAM" id="Phobius"/>
    </source>
</evidence>
<feature type="transmembrane region" description="Helical" evidence="6">
    <location>
        <begin position="30"/>
        <end position="50"/>
    </location>
</feature>
<evidence type="ECO:0000256" key="4">
    <source>
        <dbReference type="ARBA" id="ARBA00022989"/>
    </source>
</evidence>
<dbReference type="GO" id="GO:0005886">
    <property type="term" value="C:plasma membrane"/>
    <property type="evidence" value="ECO:0007669"/>
    <property type="project" value="UniProtKB-SubCell"/>
</dbReference>
<reference evidence="8" key="1">
    <citation type="submission" date="2017-09" db="EMBL/GenBank/DDBJ databases">
        <authorList>
            <person name="Varghese N."/>
            <person name="Submissions S."/>
        </authorList>
    </citation>
    <scope>NUCLEOTIDE SEQUENCE [LARGE SCALE GENOMIC DNA]</scope>
    <source>
        <strain evidence="8">DSM 25885</strain>
    </source>
</reference>
<accession>A0A285MWH1</accession>
<evidence type="ECO:0000256" key="2">
    <source>
        <dbReference type="ARBA" id="ARBA00022475"/>
    </source>
</evidence>
<proteinExistence type="predicted"/>
<keyword evidence="2" id="KW-1003">Cell membrane</keyword>
<keyword evidence="8" id="KW-1185">Reference proteome</keyword>
<keyword evidence="5 6" id="KW-0472">Membrane</keyword>
<dbReference type="Pfam" id="PF03626">
    <property type="entry name" value="COX4_pro"/>
    <property type="match status" value="1"/>
</dbReference>
<dbReference type="OrthoDB" id="681046at2"/>